<dbReference type="AlphaFoldDB" id="A0A828RE67"/>
<sequence length="197" mass="22695">MEGFGVIDFRRLTDLKDTFAVLSRLIDYPDTETFSPEIRQLLLADNALSTATRGELLSLFDELAALSSIEVQEMYAHLFEMNRRYTLYMSYYKMTDSRERGTILARLKMLYEMFGISEATSELSDYLPLLLEFLAYGDYTNDPRRQDIQLALSVIEDGTYTLLKNAVTDSDNPYIQLIRLTRSLIGSCIKMEVREDA</sequence>
<dbReference type="PANTHER" id="PTHR43680">
    <property type="entry name" value="NITRATE REDUCTASE MOLYBDENUM COFACTOR ASSEMBLY CHAPERONE"/>
    <property type="match status" value="1"/>
</dbReference>
<proteinExistence type="predicted"/>
<dbReference type="SUPFAM" id="SSF89155">
    <property type="entry name" value="TorD-like"/>
    <property type="match status" value="1"/>
</dbReference>
<dbReference type="GO" id="GO:0016491">
    <property type="term" value="F:oxidoreductase activity"/>
    <property type="evidence" value="ECO:0007669"/>
    <property type="project" value="UniProtKB-KW"/>
</dbReference>
<evidence type="ECO:0000313" key="2">
    <source>
        <dbReference type="EMBL" id="EGC15010.1"/>
    </source>
</evidence>
<accession>A0A828RE67</accession>
<dbReference type="GO" id="GO:0016530">
    <property type="term" value="F:metallochaperone activity"/>
    <property type="evidence" value="ECO:0007669"/>
    <property type="project" value="TreeGrafter"/>
</dbReference>
<evidence type="ECO:0000313" key="3">
    <source>
        <dbReference type="Proteomes" id="UP000004335"/>
    </source>
</evidence>
<reference evidence="2 3" key="1">
    <citation type="submission" date="2011-01" db="EMBL/GenBank/DDBJ databases">
        <authorList>
            <person name="Muzny D."/>
            <person name="Qin X."/>
            <person name="Buhay C."/>
            <person name="Dugan-Rocha S."/>
            <person name="Ding Y."/>
            <person name="Chen G."/>
            <person name="Hawes A."/>
            <person name="Holder M."/>
            <person name="Jhangiani S."/>
            <person name="Johnson A."/>
            <person name="Khan Z."/>
            <person name="Li Z."/>
            <person name="Liu W."/>
            <person name="Liu X."/>
            <person name="Perez L."/>
            <person name="Shen H."/>
            <person name="Wang Q."/>
            <person name="Watt J."/>
            <person name="Xi L."/>
            <person name="Xin Y."/>
            <person name="Zhou J."/>
            <person name="Deng J."/>
            <person name="Jiang H."/>
            <person name="Liu Y."/>
            <person name="Qu J."/>
            <person name="Song X.-Z."/>
            <person name="Zhang L."/>
            <person name="Villasana D."/>
            <person name="Johnson A."/>
            <person name="Liu J."/>
            <person name="Liyanage D."/>
            <person name="Lorensuhewa L."/>
            <person name="Robinson T."/>
            <person name="Song A."/>
            <person name="Song B.-B."/>
            <person name="Dinh H."/>
            <person name="Thornton R."/>
            <person name="Coyle M."/>
            <person name="Francisco L."/>
            <person name="Jackson L."/>
            <person name="Javaid M."/>
            <person name="Korchina V."/>
            <person name="Kovar C."/>
            <person name="Mata R."/>
            <person name="Mathew T."/>
            <person name="Ngo R."/>
            <person name="Nguyen L."/>
            <person name="Nguyen N."/>
            <person name="Okwuonu G."/>
            <person name="Ongeri F."/>
            <person name="Pham C."/>
            <person name="Simmons D."/>
            <person name="Wilczek-Boney K."/>
            <person name="Hale W."/>
            <person name="Jakkamsetti A."/>
            <person name="Pham P."/>
            <person name="Ruth R."/>
            <person name="San Lucas F."/>
            <person name="Warren J."/>
            <person name="Zhang J."/>
            <person name="Zhao Z."/>
            <person name="Zhou C."/>
            <person name="Zhu D."/>
            <person name="Lee S."/>
            <person name="Bess C."/>
            <person name="Blankenburg K."/>
            <person name="Forbes L."/>
            <person name="Fu Q."/>
            <person name="Gubbala S."/>
            <person name="Hirani K."/>
            <person name="Jayaseelan J.C."/>
            <person name="Lara F."/>
            <person name="Munidasa M."/>
            <person name="Palculict T."/>
            <person name="Patil S."/>
            <person name="Pu L.-L."/>
            <person name="Saada N."/>
            <person name="Tang L."/>
            <person name="Weissenberger G."/>
            <person name="Zhu Y."/>
            <person name="Hemphill L."/>
            <person name="Shang Y."/>
            <person name="Youmans B."/>
            <person name="Ayvaz T."/>
            <person name="Ross M."/>
            <person name="Santibanez J."/>
            <person name="Aqrawi P."/>
            <person name="Gross S."/>
            <person name="Joshi V."/>
            <person name="Fowler G."/>
            <person name="Nazareth L."/>
            <person name="Reid J."/>
            <person name="Worley K."/>
            <person name="Petrosino J."/>
            <person name="Highlander S."/>
            <person name="Gibbs R."/>
        </authorList>
    </citation>
    <scope>NUCLEOTIDE SEQUENCE [LARGE SCALE GENOMIC DNA]</scope>
    <source>
        <strain evidence="2 3">MM4-1A</strain>
    </source>
</reference>
<dbReference type="NCBIfam" id="TIGR00684">
    <property type="entry name" value="narJ"/>
    <property type="match status" value="1"/>
</dbReference>
<dbReference type="EMBL" id="ACGX02000006">
    <property type="protein sequence ID" value="EGC15010.1"/>
    <property type="molecule type" value="Genomic_DNA"/>
</dbReference>
<dbReference type="GO" id="GO:0051082">
    <property type="term" value="F:unfolded protein binding"/>
    <property type="evidence" value="ECO:0007669"/>
    <property type="project" value="InterPro"/>
</dbReference>
<keyword evidence="2" id="KW-0560">Oxidoreductase</keyword>
<evidence type="ECO:0000256" key="1">
    <source>
        <dbReference type="ARBA" id="ARBA00023063"/>
    </source>
</evidence>
<organism evidence="2 3">
    <name type="scientific">Limosilactobacillus reuteri MM4-1A</name>
    <dbReference type="NCBI Taxonomy" id="548485"/>
    <lineage>
        <taxon>Bacteria</taxon>
        <taxon>Bacillati</taxon>
        <taxon>Bacillota</taxon>
        <taxon>Bacilli</taxon>
        <taxon>Lactobacillales</taxon>
        <taxon>Lactobacillaceae</taxon>
        <taxon>Limosilactobacillus</taxon>
    </lineage>
</organism>
<dbReference type="GO" id="GO:0042128">
    <property type="term" value="P:nitrate assimilation"/>
    <property type="evidence" value="ECO:0007669"/>
    <property type="project" value="UniProtKB-KW"/>
</dbReference>
<dbReference type="GO" id="GO:0051131">
    <property type="term" value="P:chaperone-mediated protein complex assembly"/>
    <property type="evidence" value="ECO:0007669"/>
    <property type="project" value="InterPro"/>
</dbReference>
<dbReference type="Pfam" id="PF02613">
    <property type="entry name" value="Nitrate_red_del"/>
    <property type="match status" value="1"/>
</dbReference>
<dbReference type="PANTHER" id="PTHR43680:SF2">
    <property type="entry name" value="NITRATE REDUCTASE MOLYBDENUM COFACTOR ASSEMBLY CHAPERONE NARJ"/>
    <property type="match status" value="1"/>
</dbReference>
<dbReference type="InterPro" id="IPR003765">
    <property type="entry name" value="NO3_reductase_chaperone_NarJ"/>
</dbReference>
<protein>
    <submittedName>
        <fullName evidence="2">Nitrate reductase molybdenum cofactor assembly chaperone</fullName>
        <ecNumber evidence="2">1.7.99.4</ecNumber>
    </submittedName>
</protein>
<dbReference type="EC" id="1.7.99.4" evidence="2"/>
<dbReference type="Proteomes" id="UP000004335">
    <property type="component" value="Unassembled WGS sequence"/>
</dbReference>
<gene>
    <name evidence="2" type="primary">narJ</name>
    <name evidence="2" type="ORF">HMPREF0536_10658</name>
</gene>
<keyword evidence="1" id="KW-0534">Nitrate assimilation</keyword>
<dbReference type="InterPro" id="IPR020945">
    <property type="entry name" value="DMSO/NO3_reduct_chaperone"/>
</dbReference>
<dbReference type="InterPro" id="IPR036411">
    <property type="entry name" value="TorD-like_sf"/>
</dbReference>
<dbReference type="Gene3D" id="1.10.3480.10">
    <property type="entry name" value="TorD-like"/>
    <property type="match status" value="1"/>
</dbReference>
<name>A0A828RE67_LIMRT</name>
<comment type="caution">
    <text evidence="2">The sequence shown here is derived from an EMBL/GenBank/DDBJ whole genome shotgun (WGS) entry which is preliminary data.</text>
</comment>